<keyword evidence="2" id="KW-1185">Reference proteome</keyword>
<dbReference type="RefSeq" id="XP_010784324.1">
    <property type="nucleotide sequence ID" value="XM_010786022.1"/>
</dbReference>
<accession>A0A6I9P1N8</accession>
<evidence type="ECO:0000313" key="3">
    <source>
        <dbReference type="RefSeq" id="XP_010784324.1"/>
    </source>
</evidence>
<dbReference type="Proteomes" id="UP000504611">
    <property type="component" value="Unplaced"/>
</dbReference>
<feature type="region of interest" description="Disordered" evidence="1">
    <location>
        <begin position="77"/>
        <end position="112"/>
    </location>
</feature>
<sequence length="227" mass="26058">MDRAPIGVHLAFVGYSYTATCQTGAIDRSLDIMMQIDHSSLRDCESRYTPEKLSQQWQLTDNLPDELSALLELPLTLEQGQTASTHTTTEEEEEENEEEDVEETNQISGLHEDLQRRLQEAERRYCELEKEMERLKGEMQDWRAPKETALSLCPASLALPAHCVDAPRDRERVPPACHYPLVIPLHRHLLLFHRVRLPQVTSESYLLVCAKGGELQAWQRTCYTELS</sequence>
<name>A0A6I9P1N8_9TELE</name>
<gene>
    <name evidence="3" type="primary">LOC104958301</name>
</gene>
<dbReference type="GeneID" id="104958301"/>
<evidence type="ECO:0000313" key="2">
    <source>
        <dbReference type="Proteomes" id="UP000504611"/>
    </source>
</evidence>
<dbReference type="OrthoDB" id="10546064at2759"/>
<dbReference type="AlphaFoldDB" id="A0A6I9P1N8"/>
<evidence type="ECO:0000256" key="1">
    <source>
        <dbReference type="SAM" id="MobiDB-lite"/>
    </source>
</evidence>
<reference evidence="3" key="1">
    <citation type="submission" date="2025-08" db="UniProtKB">
        <authorList>
            <consortium name="RefSeq"/>
        </authorList>
    </citation>
    <scope>IDENTIFICATION</scope>
    <source>
        <tissue evidence="3">Muscle</tissue>
    </source>
</reference>
<organism evidence="2 3">
    <name type="scientific">Notothenia coriiceps</name>
    <name type="common">black rockcod</name>
    <dbReference type="NCBI Taxonomy" id="8208"/>
    <lineage>
        <taxon>Eukaryota</taxon>
        <taxon>Metazoa</taxon>
        <taxon>Chordata</taxon>
        <taxon>Craniata</taxon>
        <taxon>Vertebrata</taxon>
        <taxon>Euteleostomi</taxon>
        <taxon>Actinopterygii</taxon>
        <taxon>Neopterygii</taxon>
        <taxon>Teleostei</taxon>
        <taxon>Neoteleostei</taxon>
        <taxon>Acanthomorphata</taxon>
        <taxon>Eupercaria</taxon>
        <taxon>Perciformes</taxon>
        <taxon>Notothenioidei</taxon>
        <taxon>Nototheniidae</taxon>
        <taxon>Notothenia</taxon>
    </lineage>
</organism>
<proteinExistence type="predicted"/>
<protein>
    <submittedName>
        <fullName evidence="3">Myotonin-protein kinase-like</fullName>
    </submittedName>
</protein>
<feature type="compositionally biased region" description="Acidic residues" evidence="1">
    <location>
        <begin position="90"/>
        <end position="103"/>
    </location>
</feature>
<dbReference type="KEGG" id="ncc:104958301"/>